<feature type="region of interest" description="Disordered" evidence="1">
    <location>
        <begin position="566"/>
        <end position="610"/>
    </location>
</feature>
<feature type="region of interest" description="Disordered" evidence="1">
    <location>
        <begin position="87"/>
        <end position="161"/>
    </location>
</feature>
<gene>
    <name evidence="3" type="ORF">PgNI_09317</name>
</gene>
<keyword evidence="2" id="KW-1185">Reference proteome</keyword>
<dbReference type="RefSeq" id="XP_030978379.1">
    <property type="nucleotide sequence ID" value="XM_031129302.1"/>
</dbReference>
<feature type="compositionally biased region" description="Low complexity" evidence="1">
    <location>
        <begin position="477"/>
        <end position="486"/>
    </location>
</feature>
<organism evidence="2 3">
    <name type="scientific">Pyricularia grisea</name>
    <name type="common">Crabgrass-specific blast fungus</name>
    <name type="synonym">Magnaporthe grisea</name>
    <dbReference type="NCBI Taxonomy" id="148305"/>
    <lineage>
        <taxon>Eukaryota</taxon>
        <taxon>Fungi</taxon>
        <taxon>Dikarya</taxon>
        <taxon>Ascomycota</taxon>
        <taxon>Pezizomycotina</taxon>
        <taxon>Sordariomycetes</taxon>
        <taxon>Sordariomycetidae</taxon>
        <taxon>Magnaporthales</taxon>
        <taxon>Pyriculariaceae</taxon>
        <taxon>Pyricularia</taxon>
    </lineage>
</organism>
<feature type="region of interest" description="Disordered" evidence="1">
    <location>
        <begin position="354"/>
        <end position="392"/>
    </location>
</feature>
<feature type="region of interest" description="Disordered" evidence="1">
    <location>
        <begin position="207"/>
        <end position="282"/>
    </location>
</feature>
<feature type="region of interest" description="Disordered" evidence="1">
    <location>
        <begin position="659"/>
        <end position="695"/>
    </location>
</feature>
<feature type="region of interest" description="Disordered" evidence="1">
    <location>
        <begin position="38"/>
        <end position="65"/>
    </location>
</feature>
<feature type="compositionally biased region" description="Low complexity" evidence="1">
    <location>
        <begin position="46"/>
        <end position="65"/>
    </location>
</feature>
<reference evidence="3" key="2">
    <citation type="submission" date="2019-10" db="EMBL/GenBank/DDBJ databases">
        <authorList>
            <consortium name="NCBI Genome Project"/>
        </authorList>
    </citation>
    <scope>NUCLEOTIDE SEQUENCE</scope>
    <source>
        <strain evidence="3">NI907</strain>
    </source>
</reference>
<feature type="compositionally biased region" description="Low complexity" evidence="1">
    <location>
        <begin position="118"/>
        <end position="153"/>
    </location>
</feature>
<name>A0A6P8AU31_PYRGI</name>
<feature type="compositionally biased region" description="Basic and acidic residues" evidence="1">
    <location>
        <begin position="487"/>
        <end position="498"/>
    </location>
</feature>
<reference evidence="3" key="1">
    <citation type="journal article" date="2019" name="Mol. Biol. Evol.">
        <title>Blast fungal genomes show frequent chromosomal changes, gene gains and losses, and effector gene turnover.</title>
        <authorList>
            <person name="Gomez Luciano L.B."/>
            <person name="Jason Tsai I."/>
            <person name="Chuma I."/>
            <person name="Tosa Y."/>
            <person name="Chen Y.H."/>
            <person name="Li J.Y."/>
            <person name="Li M.Y."/>
            <person name="Jade Lu M.Y."/>
            <person name="Nakayashiki H."/>
            <person name="Li W.H."/>
        </authorList>
    </citation>
    <scope>NUCLEOTIDE SEQUENCE</scope>
    <source>
        <strain evidence="3">NI907</strain>
    </source>
</reference>
<evidence type="ECO:0000256" key="1">
    <source>
        <dbReference type="SAM" id="MobiDB-lite"/>
    </source>
</evidence>
<feature type="compositionally biased region" description="Basic and acidic residues" evidence="1">
    <location>
        <begin position="686"/>
        <end position="695"/>
    </location>
</feature>
<evidence type="ECO:0000313" key="2">
    <source>
        <dbReference type="Proteomes" id="UP000515153"/>
    </source>
</evidence>
<accession>A0A6P8AU31</accession>
<dbReference type="Proteomes" id="UP000515153">
    <property type="component" value="Unplaced"/>
</dbReference>
<feature type="region of interest" description="Disordered" evidence="1">
    <location>
        <begin position="446"/>
        <end position="498"/>
    </location>
</feature>
<dbReference type="AlphaFoldDB" id="A0A6P8AU31"/>
<protein>
    <submittedName>
        <fullName evidence="3">Uncharacterized protein</fullName>
    </submittedName>
</protein>
<dbReference type="GeneID" id="41964210"/>
<feature type="compositionally biased region" description="Polar residues" evidence="1">
    <location>
        <begin position="571"/>
        <end position="580"/>
    </location>
</feature>
<feature type="compositionally biased region" description="Low complexity" evidence="1">
    <location>
        <begin position="254"/>
        <end position="273"/>
    </location>
</feature>
<reference evidence="3" key="3">
    <citation type="submission" date="2025-08" db="UniProtKB">
        <authorList>
            <consortium name="RefSeq"/>
        </authorList>
    </citation>
    <scope>IDENTIFICATION</scope>
    <source>
        <strain evidence="3">NI907</strain>
    </source>
</reference>
<proteinExistence type="predicted"/>
<feature type="compositionally biased region" description="Basic and acidic residues" evidence="1">
    <location>
        <begin position="91"/>
        <end position="111"/>
    </location>
</feature>
<sequence>MFVGTNSNRVIPPDNSLTMASVMAHGFERLLAKGKLNSMRKQKIPSKSPVFSSFTDSSTSSSSSESAFALADEQSLFPAPSFIRPTTSRMLARDEKSPSCKRMNDTLDAKRSPRSLRRFSASESHSSGASSIRSSVRSSTRSSTPRIPRRSSSLVAQQREEHPSLASLLHYEFTEGESKNAKRSLNTLCAPSSPMDSASMTQLLEKFPSLDDNPPTPPPKDDYRLHSSQVGIPTLPKTLSSSVSHPQTLQTAQPRLRPSLSSRSAPDLAARSANQDPTRSVIGRRRLPKLLIESNKPVRIFHNRSRSSDIVLQEPAVGDFLGLSDDDIAEERPPTPPFLSSGVARTALISEIQTTQQPVTPPCPPKSPSRSLRKLSVDCEPTSPAPLSPAPTTLSVKRISARLSMGTTEDRAAAMAAFEVARIASRYSFDLIYIIDMWPKNMLRRKPSSAMARDPFGSGLASLRRTGSVRTSKHTRSSSNHSSTFSEAHDDTNPERPSENIGLDYRFLAAYGLHTVKPPLEIAYNVHSKILKHDGWIEYRQSERNDNEFARGYACSFYTGCAPTESHHSRNSSLASTSEASIVEESAATSQRLDKGKPVVRSRSGTNRSEHNRGIVFAAYRKRQLDGDAPGLSREELKGMQLDAETLVNMIVDCHKVKRRSEQKMKADSRQRRPSAAMQNPAETARTVDDARAEH</sequence>
<evidence type="ECO:0000313" key="3">
    <source>
        <dbReference type="RefSeq" id="XP_030978379.1"/>
    </source>
</evidence>
<dbReference type="OrthoDB" id="5244801at2759"/>
<dbReference type="KEGG" id="pgri:PgNI_09317"/>
<feature type="compositionally biased region" description="Polar residues" evidence="1">
    <location>
        <begin position="226"/>
        <end position="253"/>
    </location>
</feature>
<feature type="compositionally biased region" description="Basic and acidic residues" evidence="1">
    <location>
        <begin position="660"/>
        <end position="671"/>
    </location>
</feature>